<name>G4TM80_SERID</name>
<dbReference type="PROSITE" id="PS50181">
    <property type="entry name" value="FBOX"/>
    <property type="match status" value="1"/>
</dbReference>
<protein>
    <recommendedName>
        <fullName evidence="1">F-box domain-containing protein</fullName>
    </recommendedName>
</protein>
<proteinExistence type="predicted"/>
<feature type="domain" description="F-box" evidence="1">
    <location>
        <begin position="1"/>
        <end position="53"/>
    </location>
</feature>
<evidence type="ECO:0000313" key="3">
    <source>
        <dbReference type="Proteomes" id="UP000007148"/>
    </source>
</evidence>
<dbReference type="AlphaFoldDB" id="G4TM80"/>
<keyword evidence="3" id="KW-1185">Reference proteome</keyword>
<comment type="caution">
    <text evidence="2">The sequence shown here is derived from an EMBL/GenBank/DDBJ whole genome shotgun (WGS) entry which is preliminary data.</text>
</comment>
<dbReference type="InterPro" id="IPR001810">
    <property type="entry name" value="F-box_dom"/>
</dbReference>
<reference evidence="2 3" key="1">
    <citation type="journal article" date="2011" name="PLoS Pathog.">
        <title>Endophytic Life Strategies Decoded by Genome and Transcriptome Analyses of the Mutualistic Root Symbiont Piriformospora indica.</title>
        <authorList>
            <person name="Zuccaro A."/>
            <person name="Lahrmann U."/>
            <person name="Guldener U."/>
            <person name="Langen G."/>
            <person name="Pfiffi S."/>
            <person name="Biedenkopf D."/>
            <person name="Wong P."/>
            <person name="Samans B."/>
            <person name="Grimm C."/>
            <person name="Basiewicz M."/>
            <person name="Murat C."/>
            <person name="Martin F."/>
            <person name="Kogel K.H."/>
        </authorList>
    </citation>
    <scope>NUCLEOTIDE SEQUENCE [LARGE SCALE GENOMIC DNA]</scope>
    <source>
        <strain evidence="2 3">DSM 11827</strain>
    </source>
</reference>
<evidence type="ECO:0000259" key="1">
    <source>
        <dbReference type="PROSITE" id="PS50181"/>
    </source>
</evidence>
<dbReference type="EMBL" id="CAFZ01000163">
    <property type="protein sequence ID" value="CCA72421.1"/>
    <property type="molecule type" value="Genomic_DNA"/>
</dbReference>
<sequence>MSLGLFPTEILVDISNYLNLESLVSLAQVRRTAHRAFERLSVIEVNRRLWTIATTLPSYWLPSIHNEPDAILLFDDPHLSLFHRSARELHLAVRDVVHRERSMRQDQVQLRSYTHIKWPFGSPEVPSTTAGVDPGDARWEMNKQLTDFHGEWLYTVSTANQLRIFHLRTGKLAYEGKPMYPQAVSELENVLVQFAIDFVSVSKSVFVLVANDGDPIRDDETPTACKLFISEIDLNPDTSEATVKPVTPIALPGFAHSVDINSPRIFVAINNSETAKATGESSYSLGLHLWDTGTFCNLPKELLPSIALLTFREYTLSIARRKPLGLYFQVLLYPDLPNVRVDDPNMYRVVATIQLPPLATNLVPLLEETAGICHYYRGLTRNVVRVWARENVPSYQGFMWTILEIDLDFDHLLRRWHALGETGEFSPSDDYYTITHRRICEPFGLTHWVTPGLTGRSFFWFRFADASPTDPTQAPTVDEAVAAANSRKWLKRVRLFASDAHDLKPSTSWDMAEDSFGRREAQKYNKKELTTPVVTNAYDDGAARLECVIRMDEREGVFVMTMRNGDIWVLRYGRD</sequence>
<gene>
    <name evidence="2" type="ORF">PIIN_06357</name>
</gene>
<accession>G4TM80</accession>
<evidence type="ECO:0000313" key="2">
    <source>
        <dbReference type="EMBL" id="CCA72421.1"/>
    </source>
</evidence>
<dbReference type="Proteomes" id="UP000007148">
    <property type="component" value="Unassembled WGS sequence"/>
</dbReference>
<dbReference type="InParanoid" id="G4TM80"/>
<dbReference type="HOGENOM" id="CLU_484932_0_0_1"/>
<organism evidence="2 3">
    <name type="scientific">Serendipita indica (strain DSM 11827)</name>
    <name type="common">Root endophyte fungus</name>
    <name type="synonym">Piriformospora indica</name>
    <dbReference type="NCBI Taxonomy" id="1109443"/>
    <lineage>
        <taxon>Eukaryota</taxon>
        <taxon>Fungi</taxon>
        <taxon>Dikarya</taxon>
        <taxon>Basidiomycota</taxon>
        <taxon>Agaricomycotina</taxon>
        <taxon>Agaricomycetes</taxon>
        <taxon>Sebacinales</taxon>
        <taxon>Serendipitaceae</taxon>
        <taxon>Serendipita</taxon>
    </lineage>
</organism>